<feature type="signal peptide" evidence="1">
    <location>
        <begin position="1"/>
        <end position="27"/>
    </location>
</feature>
<protein>
    <submittedName>
        <fullName evidence="2">Meichroacidin</fullName>
    </submittedName>
</protein>
<reference evidence="2" key="1">
    <citation type="submission" date="2013-02" db="EMBL/GenBank/DDBJ databases">
        <title>Immune-Related transcriptome of Coptotermes formosanus Shiraki workers: the defense mechanism.</title>
        <authorList>
            <person name="Hussain A."/>
            <person name="Li Y.F."/>
            <person name="Wen S.Y."/>
        </authorList>
    </citation>
    <scope>NUCLEOTIDE SEQUENCE</scope>
</reference>
<dbReference type="AlphaFoldDB" id="R4UM82"/>
<feature type="chain" id="PRO_5004380415" evidence="1">
    <location>
        <begin position="28"/>
        <end position="86"/>
    </location>
</feature>
<evidence type="ECO:0000313" key="2">
    <source>
        <dbReference type="EMBL" id="AGM32210.1"/>
    </source>
</evidence>
<name>R4UM82_COPFO</name>
<proteinExistence type="evidence at transcript level"/>
<sequence length="86" mass="9157">MLKASIVVVLVAYAAVFALTGVGEVEAAPTGLPDILGLGNIDKWVIDSAEELIDEIIKLIPENFDINNSILGAIKKILDQIPKDLS</sequence>
<keyword evidence="1" id="KW-0732">Signal</keyword>
<organism evidence="2">
    <name type="scientific">Coptotermes formosanus</name>
    <name type="common">Formosan subterranean termite</name>
    <dbReference type="NCBI Taxonomy" id="36987"/>
    <lineage>
        <taxon>Eukaryota</taxon>
        <taxon>Metazoa</taxon>
        <taxon>Ecdysozoa</taxon>
        <taxon>Arthropoda</taxon>
        <taxon>Hexapoda</taxon>
        <taxon>Insecta</taxon>
        <taxon>Pterygota</taxon>
        <taxon>Neoptera</taxon>
        <taxon>Polyneoptera</taxon>
        <taxon>Dictyoptera</taxon>
        <taxon>Blattodea</taxon>
        <taxon>Blattoidea</taxon>
        <taxon>Termitoidae</taxon>
        <taxon>Rhinotermitidae</taxon>
        <taxon>Coptotermes</taxon>
    </lineage>
</organism>
<dbReference type="EMBL" id="KC632396">
    <property type="protein sequence ID" value="AGM32210.1"/>
    <property type="molecule type" value="mRNA"/>
</dbReference>
<accession>R4UM82</accession>
<evidence type="ECO:0000256" key="1">
    <source>
        <dbReference type="SAM" id="SignalP"/>
    </source>
</evidence>